<accession>A0A0W0WKG9</accession>
<reference evidence="2 3" key="1">
    <citation type="submission" date="2015-11" db="EMBL/GenBank/DDBJ databases">
        <title>Genomic analysis of 38 Legionella species identifies large and diverse effector repertoires.</title>
        <authorList>
            <person name="Burstein D."/>
            <person name="Amaro F."/>
            <person name="Zusman T."/>
            <person name="Lifshitz Z."/>
            <person name="Cohen O."/>
            <person name="Gilbert J.A."/>
            <person name="Pupko T."/>
            <person name="Shuman H.A."/>
            <person name="Segal G."/>
        </authorList>
    </citation>
    <scope>NUCLEOTIDE SEQUENCE [LARGE SCALE GENOMIC DNA]</scope>
    <source>
        <strain evidence="2 3">ATCC 49506</strain>
    </source>
</reference>
<keyword evidence="1" id="KW-0812">Transmembrane</keyword>
<keyword evidence="1" id="KW-1133">Transmembrane helix</keyword>
<proteinExistence type="predicted"/>
<gene>
    <name evidence="2" type="primary">dotJ</name>
    <name evidence="2" type="synonym">icmM</name>
    <name evidence="2" type="ORF">Lnau_2403</name>
</gene>
<dbReference type="RefSeq" id="WP_058505404.1">
    <property type="nucleotide sequence ID" value="NZ_CAAAIF010000004.1"/>
</dbReference>
<evidence type="ECO:0000256" key="1">
    <source>
        <dbReference type="SAM" id="Phobius"/>
    </source>
</evidence>
<keyword evidence="1" id="KW-0472">Membrane</keyword>
<evidence type="ECO:0000313" key="3">
    <source>
        <dbReference type="Proteomes" id="UP000054725"/>
    </source>
</evidence>
<dbReference type="Proteomes" id="UP000054725">
    <property type="component" value="Unassembled WGS sequence"/>
</dbReference>
<keyword evidence="3" id="KW-1185">Reference proteome</keyword>
<dbReference type="AlphaFoldDB" id="A0A0W0WKG9"/>
<protein>
    <submittedName>
        <fullName evidence="2">Component of the Dot/Icm secretion system, predicted inner membrane protein</fullName>
    </submittedName>
</protein>
<dbReference type="InterPro" id="IPR021055">
    <property type="entry name" value="T4BSS_IcmL/DotI"/>
</dbReference>
<dbReference type="OrthoDB" id="5653490at2"/>
<dbReference type="NCBIfam" id="NF038227">
    <property type="entry name" value="IcmM_DotJ_IVB"/>
    <property type="match status" value="1"/>
</dbReference>
<dbReference type="Pfam" id="PF11393">
    <property type="entry name" value="T4BSS_DotI_IcmL"/>
    <property type="match status" value="1"/>
</dbReference>
<dbReference type="STRING" id="45070.Lnau_2403"/>
<dbReference type="EMBL" id="LNYO01000024">
    <property type="protein sequence ID" value="KTD32755.1"/>
    <property type="molecule type" value="Genomic_DNA"/>
</dbReference>
<name>A0A0W0WKG9_9GAMM</name>
<sequence>MSRETWKTIINSKSFYVRTYRTGGRALIVSLIINILLGLAIYFLYFHQPERDFYATSGITPPVQLTPMDEPNYSTTPLLAPDPIENETVKVIPQ</sequence>
<feature type="transmembrane region" description="Helical" evidence="1">
    <location>
        <begin position="26"/>
        <end position="45"/>
    </location>
</feature>
<organism evidence="2 3">
    <name type="scientific">Legionella nautarum</name>
    <dbReference type="NCBI Taxonomy" id="45070"/>
    <lineage>
        <taxon>Bacteria</taxon>
        <taxon>Pseudomonadati</taxon>
        <taxon>Pseudomonadota</taxon>
        <taxon>Gammaproteobacteria</taxon>
        <taxon>Legionellales</taxon>
        <taxon>Legionellaceae</taxon>
        <taxon>Legionella</taxon>
    </lineage>
</organism>
<comment type="caution">
    <text evidence="2">The sequence shown here is derived from an EMBL/GenBank/DDBJ whole genome shotgun (WGS) entry which is preliminary data.</text>
</comment>
<dbReference type="PATRIC" id="fig|45070.6.peg.2536"/>
<evidence type="ECO:0000313" key="2">
    <source>
        <dbReference type="EMBL" id="KTD32755.1"/>
    </source>
</evidence>